<dbReference type="Pfam" id="PF01396">
    <property type="entry name" value="Zn_ribbon_Top1"/>
    <property type="match status" value="4"/>
</dbReference>
<dbReference type="InterPro" id="IPR013498">
    <property type="entry name" value="Topo_IA_Znf"/>
</dbReference>
<evidence type="ECO:0000313" key="2">
    <source>
        <dbReference type="EMBL" id="WNC68567.1"/>
    </source>
</evidence>
<feature type="domain" description="DNA topoisomerase type IA zn finger" evidence="1">
    <location>
        <begin position="69"/>
        <end position="104"/>
    </location>
</feature>
<accession>A0ABY9TIE4</accession>
<protein>
    <submittedName>
        <fullName evidence="2">Topoisomerase DNA-binding C4 zinc finger domain-containing protein</fullName>
    </submittedName>
</protein>
<dbReference type="Gene3D" id="3.30.65.10">
    <property type="entry name" value="Bacterial Topoisomerase I, domain 1"/>
    <property type="match status" value="3"/>
</dbReference>
<evidence type="ECO:0000259" key="1">
    <source>
        <dbReference type="Pfam" id="PF01396"/>
    </source>
</evidence>
<feature type="domain" description="DNA topoisomerase type IA zn finger" evidence="1">
    <location>
        <begin position="21"/>
        <end position="55"/>
    </location>
</feature>
<dbReference type="PANTHER" id="PTHR42785:SF1">
    <property type="entry name" value="DNA TOPOISOMERASE"/>
    <property type="match status" value="1"/>
</dbReference>
<keyword evidence="2" id="KW-0238">DNA-binding</keyword>
<proteinExistence type="predicted"/>
<reference evidence="3" key="1">
    <citation type="submission" date="2023-09" db="EMBL/GenBank/DDBJ databases">
        <authorList>
            <person name="Li S."/>
            <person name="Li X."/>
            <person name="Zhang C."/>
            <person name="Zhao Z."/>
        </authorList>
    </citation>
    <scope>NUCLEOTIDE SEQUENCE [LARGE SCALE GENOMIC DNA]</scope>
    <source>
        <strain evidence="3">SQ345</strain>
    </source>
</reference>
<evidence type="ECO:0000313" key="3">
    <source>
        <dbReference type="Proteomes" id="UP001248581"/>
    </source>
</evidence>
<sequence length="185" mass="20643">MTKDRKPLFSQHEHALEKAYEVCPECGSELAVKNSKAGAFLGCVSYPTCAYTRPVIEQEKFETQILVGSQCPECASELAVKQGRYGLFIGCTNFPECSHIEQEESEVFEDVHCPKCKKGHLAEKQSRYGKTFYACDNYPKCKFAVNHQPVSGSCEKCGFELLLSRTMAAGDILQCADKKCSHIHK</sequence>
<dbReference type="Proteomes" id="UP001248581">
    <property type="component" value="Chromosome"/>
</dbReference>
<gene>
    <name evidence="2" type="ORF">RI845_00095</name>
</gene>
<keyword evidence="3" id="KW-1185">Reference proteome</keyword>
<feature type="domain" description="DNA topoisomerase type IA zn finger" evidence="1">
    <location>
        <begin position="152"/>
        <end position="167"/>
    </location>
</feature>
<dbReference type="SUPFAM" id="SSF57783">
    <property type="entry name" value="Zinc beta-ribbon"/>
    <property type="match status" value="3"/>
</dbReference>
<dbReference type="GO" id="GO:0003677">
    <property type="term" value="F:DNA binding"/>
    <property type="evidence" value="ECO:0007669"/>
    <property type="project" value="UniProtKB-KW"/>
</dbReference>
<name>A0ABY9TIE4_9GAMM</name>
<dbReference type="EMBL" id="CP134146">
    <property type="protein sequence ID" value="WNC68567.1"/>
    <property type="molecule type" value="Genomic_DNA"/>
</dbReference>
<dbReference type="PANTHER" id="PTHR42785">
    <property type="entry name" value="DNA TOPOISOMERASE, TYPE IA, CORE"/>
    <property type="match status" value="1"/>
</dbReference>
<organism evidence="2 3">
    <name type="scientific">Thalassotalea nanhaiensis</name>
    <dbReference type="NCBI Taxonomy" id="3065648"/>
    <lineage>
        <taxon>Bacteria</taxon>
        <taxon>Pseudomonadati</taxon>
        <taxon>Pseudomonadota</taxon>
        <taxon>Gammaproteobacteria</taxon>
        <taxon>Alteromonadales</taxon>
        <taxon>Colwelliaceae</taxon>
        <taxon>Thalassotalea</taxon>
    </lineage>
</organism>
<feature type="domain" description="DNA topoisomerase type IA zn finger" evidence="1">
    <location>
        <begin position="111"/>
        <end position="149"/>
    </location>
</feature>
<dbReference type="RefSeq" id="WP_348387722.1">
    <property type="nucleotide sequence ID" value="NZ_CP134146.1"/>
</dbReference>
<dbReference type="InterPro" id="IPR000380">
    <property type="entry name" value="Topo_IA"/>
</dbReference>